<organism evidence="2 3">
    <name type="scientific">Ephemerocybe angulata</name>
    <dbReference type="NCBI Taxonomy" id="980116"/>
    <lineage>
        <taxon>Eukaryota</taxon>
        <taxon>Fungi</taxon>
        <taxon>Dikarya</taxon>
        <taxon>Basidiomycota</taxon>
        <taxon>Agaricomycotina</taxon>
        <taxon>Agaricomycetes</taxon>
        <taxon>Agaricomycetidae</taxon>
        <taxon>Agaricales</taxon>
        <taxon>Agaricineae</taxon>
        <taxon>Psathyrellaceae</taxon>
        <taxon>Ephemerocybe</taxon>
    </lineage>
</organism>
<name>A0A8H5C887_9AGAR</name>
<sequence>MLKTLVYLITLASAAVAAPALRDTVDAPEGFAFTNPTFVGDGCLDGTASFVFAEDKSSFSLVFTNFTLLLPYDSAPVQTYVERACNFSVGVSIPAGYSFTIPWYEYTHDEVLAINTYAVTEWRWKFLSTPQEEGSRYEQKKEGKDEVKASYVFTDIIPVSPGSTTSPCGQDVVFTLDILRYLYNDGNVVDELSDNIFHADALLTYDTC</sequence>
<dbReference type="PANTHER" id="PTHR38847:SF1">
    <property type="entry name" value="PSEUDOURIDINE SYNTHASE RSUA_RLUA-LIKE DOMAIN-CONTAINING PROTEIN"/>
    <property type="match status" value="1"/>
</dbReference>
<keyword evidence="1" id="KW-0732">Signal</keyword>
<reference evidence="2 3" key="1">
    <citation type="journal article" date="2020" name="ISME J.">
        <title>Uncovering the hidden diversity of litter-decomposition mechanisms in mushroom-forming fungi.</title>
        <authorList>
            <person name="Floudas D."/>
            <person name="Bentzer J."/>
            <person name="Ahren D."/>
            <person name="Johansson T."/>
            <person name="Persson P."/>
            <person name="Tunlid A."/>
        </authorList>
    </citation>
    <scope>NUCLEOTIDE SEQUENCE [LARGE SCALE GENOMIC DNA]</scope>
    <source>
        <strain evidence="2 3">CBS 175.51</strain>
    </source>
</reference>
<dbReference type="InterPro" id="IPR025649">
    <property type="entry name" value="DUF4360"/>
</dbReference>
<evidence type="ECO:0000313" key="3">
    <source>
        <dbReference type="Proteomes" id="UP000541558"/>
    </source>
</evidence>
<protein>
    <submittedName>
        <fullName evidence="2">Uncharacterized protein</fullName>
    </submittedName>
</protein>
<comment type="caution">
    <text evidence="2">The sequence shown here is derived from an EMBL/GenBank/DDBJ whole genome shotgun (WGS) entry which is preliminary data.</text>
</comment>
<dbReference type="OrthoDB" id="10275346at2759"/>
<dbReference type="Pfam" id="PF14273">
    <property type="entry name" value="DUF4360"/>
    <property type="match status" value="1"/>
</dbReference>
<evidence type="ECO:0000313" key="2">
    <source>
        <dbReference type="EMBL" id="KAF5335948.1"/>
    </source>
</evidence>
<proteinExistence type="predicted"/>
<dbReference type="Proteomes" id="UP000541558">
    <property type="component" value="Unassembled WGS sequence"/>
</dbReference>
<evidence type="ECO:0000256" key="1">
    <source>
        <dbReference type="SAM" id="SignalP"/>
    </source>
</evidence>
<feature type="chain" id="PRO_5034125880" evidence="1">
    <location>
        <begin position="18"/>
        <end position="208"/>
    </location>
</feature>
<keyword evidence="3" id="KW-1185">Reference proteome</keyword>
<dbReference type="PANTHER" id="PTHR38847">
    <property type="match status" value="1"/>
</dbReference>
<dbReference type="EMBL" id="JAACJK010000059">
    <property type="protein sequence ID" value="KAF5335948.1"/>
    <property type="molecule type" value="Genomic_DNA"/>
</dbReference>
<accession>A0A8H5C887</accession>
<dbReference type="AlphaFoldDB" id="A0A8H5C887"/>
<feature type="signal peptide" evidence="1">
    <location>
        <begin position="1"/>
        <end position="17"/>
    </location>
</feature>
<gene>
    <name evidence="2" type="ORF">D9611_006229</name>
</gene>